<keyword evidence="2" id="KW-0560">Oxidoreductase</keyword>
<reference evidence="4 5" key="1">
    <citation type="submission" date="2018-11" db="EMBL/GenBank/DDBJ databases">
        <title>Sequencing the genomes of 1000 actinobacteria strains.</title>
        <authorList>
            <person name="Klenk H.-P."/>
        </authorList>
    </citation>
    <scope>NUCLEOTIDE SEQUENCE [LARGE SCALE GENOMIC DNA]</scope>
    <source>
        <strain evidence="4 5">DSM 44348</strain>
    </source>
</reference>
<evidence type="ECO:0000256" key="1">
    <source>
        <dbReference type="ARBA" id="ARBA00022964"/>
    </source>
</evidence>
<proteinExistence type="predicted"/>
<evidence type="ECO:0000259" key="3">
    <source>
        <dbReference type="Pfam" id="PF07883"/>
    </source>
</evidence>
<name>A0A3N2H5W0_9PSEU</name>
<dbReference type="CDD" id="cd02216">
    <property type="entry name" value="cupin_GDO-like_N"/>
    <property type="match status" value="1"/>
</dbReference>
<sequence>MTTTRFRSTEADIDGLYHELAEHELQPLWELKGLLTREPAVAGTPFRWRGDDLRKLAERAGDLVPVDRGGDRRVLACCNPGLAGAPYAVSTLWAAVQYLRGHEMAPAHRHSPAALRFITEGEGVFTLVDGDPLPMGKGDLVLTPSWTFHEHHNPGDAPMMWMDVLDLPVVAALDAVFFEEGASEEADTATAPASASERWFGGGPGLVPAGHETPPSHSPLLAYRWADTDRALTAQLDVSGASSAKLRYSDPVRGGDVMPTMRCEIQRIEAGASTAAFRQTGGRVACVLHGTGRARVGERVFDIAPGDIIAVPSWSRWQFLATSRLDVFSVSDAPVLEALGLFRTSEG</sequence>
<evidence type="ECO:0000256" key="2">
    <source>
        <dbReference type="ARBA" id="ARBA00023002"/>
    </source>
</evidence>
<dbReference type="CDD" id="cd06992">
    <property type="entry name" value="cupin_GDO-like_C"/>
    <property type="match status" value="1"/>
</dbReference>
<dbReference type="RefSeq" id="WP_123686280.1">
    <property type="nucleotide sequence ID" value="NZ_RKHY01000001.1"/>
</dbReference>
<evidence type="ECO:0000313" key="4">
    <source>
        <dbReference type="EMBL" id="ROS44286.1"/>
    </source>
</evidence>
<protein>
    <submittedName>
        <fullName evidence="4">Gentisate 1,2-dioxygenase</fullName>
    </submittedName>
</protein>
<dbReference type="EMBL" id="RKHY01000001">
    <property type="protein sequence ID" value="ROS44286.1"/>
    <property type="molecule type" value="Genomic_DNA"/>
</dbReference>
<dbReference type="AlphaFoldDB" id="A0A3N2H5W0"/>
<dbReference type="Gene3D" id="2.60.120.10">
    <property type="entry name" value="Jelly Rolls"/>
    <property type="match status" value="1"/>
</dbReference>
<accession>A0A3N2H5W0</accession>
<gene>
    <name evidence="4" type="ORF">EDD35_6721</name>
</gene>
<keyword evidence="1 4" id="KW-0223">Dioxygenase</keyword>
<dbReference type="InterPro" id="IPR047183">
    <property type="entry name" value="GDO-like"/>
</dbReference>
<dbReference type="SUPFAM" id="SSF51182">
    <property type="entry name" value="RmlC-like cupins"/>
    <property type="match status" value="1"/>
</dbReference>
<dbReference type="Pfam" id="PF07883">
    <property type="entry name" value="Cupin_2"/>
    <property type="match status" value="1"/>
</dbReference>
<dbReference type="Proteomes" id="UP000274843">
    <property type="component" value="Unassembled WGS sequence"/>
</dbReference>
<dbReference type="InterPro" id="IPR013096">
    <property type="entry name" value="Cupin_2"/>
</dbReference>
<dbReference type="GO" id="GO:0051213">
    <property type="term" value="F:dioxygenase activity"/>
    <property type="evidence" value="ECO:0007669"/>
    <property type="project" value="UniProtKB-KW"/>
</dbReference>
<keyword evidence="5" id="KW-1185">Reference proteome</keyword>
<dbReference type="PANTHER" id="PTHR41517:SF1">
    <property type="entry name" value="CUPIN"/>
    <property type="match status" value="1"/>
</dbReference>
<dbReference type="InterPro" id="IPR011051">
    <property type="entry name" value="RmlC_Cupin_sf"/>
</dbReference>
<feature type="domain" description="Cupin type-2" evidence="3">
    <location>
        <begin position="101"/>
        <end position="164"/>
    </location>
</feature>
<dbReference type="InterPro" id="IPR014710">
    <property type="entry name" value="RmlC-like_jellyroll"/>
</dbReference>
<evidence type="ECO:0000313" key="5">
    <source>
        <dbReference type="Proteomes" id="UP000274843"/>
    </source>
</evidence>
<dbReference type="PANTHER" id="PTHR41517">
    <property type="entry name" value="1,2-DIOXYGENASE PROTEIN-RELATED"/>
    <property type="match status" value="1"/>
</dbReference>
<dbReference type="GeneID" id="301847974"/>
<organism evidence="4 5">
    <name type="scientific">Amycolatopsis thermoflava</name>
    <dbReference type="NCBI Taxonomy" id="84480"/>
    <lineage>
        <taxon>Bacteria</taxon>
        <taxon>Bacillati</taxon>
        <taxon>Actinomycetota</taxon>
        <taxon>Actinomycetes</taxon>
        <taxon>Pseudonocardiales</taxon>
        <taxon>Pseudonocardiaceae</taxon>
        <taxon>Amycolatopsis</taxon>
        <taxon>Amycolatopsis methanolica group</taxon>
    </lineage>
</organism>
<comment type="caution">
    <text evidence="4">The sequence shown here is derived from an EMBL/GenBank/DDBJ whole genome shotgun (WGS) entry which is preliminary data.</text>
</comment>